<protein>
    <submittedName>
        <fullName evidence="5">GntR family transcriptional regulator</fullName>
    </submittedName>
</protein>
<reference evidence="5" key="1">
    <citation type="journal article" date="2015" name="Int. J. Syst. Evol. Microbiol.">
        <title>Rhizobium oryzicola sp. nov., potential plant-growth-promoting endophytic bacteria isolated from rice roots.</title>
        <authorList>
            <person name="Zhang X.X."/>
            <person name="Gao J.S."/>
            <person name="Cao Y.H."/>
            <person name="Sheirdil R.A."/>
            <person name="Wang X.C."/>
            <person name="Zhang L."/>
        </authorList>
    </citation>
    <scope>NUCLEOTIDE SEQUENCE</scope>
    <source>
        <strain evidence="5">05753</strain>
    </source>
</reference>
<comment type="caution">
    <text evidence="5">The sequence shown here is derived from an EMBL/GenBank/DDBJ whole genome shotgun (WGS) entry which is preliminary data.</text>
</comment>
<evidence type="ECO:0000256" key="3">
    <source>
        <dbReference type="ARBA" id="ARBA00023163"/>
    </source>
</evidence>
<accession>A0ABT8SYE3</accession>
<dbReference type="Gene3D" id="1.10.10.10">
    <property type="entry name" value="Winged helix-like DNA-binding domain superfamily/Winged helix DNA-binding domain"/>
    <property type="match status" value="1"/>
</dbReference>
<dbReference type="EMBL" id="JAUKWQ010000004">
    <property type="protein sequence ID" value="MDO1583484.1"/>
    <property type="molecule type" value="Genomic_DNA"/>
</dbReference>
<proteinExistence type="predicted"/>
<keyword evidence="3" id="KW-0804">Transcription</keyword>
<organism evidence="5 6">
    <name type="scientific">Rhizobium oryzicola</name>
    <dbReference type="NCBI Taxonomy" id="1232668"/>
    <lineage>
        <taxon>Bacteria</taxon>
        <taxon>Pseudomonadati</taxon>
        <taxon>Pseudomonadota</taxon>
        <taxon>Alphaproteobacteria</taxon>
        <taxon>Hyphomicrobiales</taxon>
        <taxon>Rhizobiaceae</taxon>
        <taxon>Rhizobium/Agrobacterium group</taxon>
        <taxon>Rhizobium</taxon>
    </lineage>
</organism>
<evidence type="ECO:0000313" key="5">
    <source>
        <dbReference type="EMBL" id="MDO1583484.1"/>
    </source>
</evidence>
<reference evidence="5" key="2">
    <citation type="submission" date="2023-07" db="EMBL/GenBank/DDBJ databases">
        <authorList>
            <person name="Sun H."/>
        </authorList>
    </citation>
    <scope>NUCLEOTIDE SEQUENCE</scope>
    <source>
        <strain evidence="5">05753</strain>
    </source>
</reference>
<dbReference type="RefSeq" id="WP_302077672.1">
    <property type="nucleotide sequence ID" value="NZ_JAUKWQ010000004.1"/>
</dbReference>
<sequence length="227" mass="25346">MLRREKTGLGVQVYQHVRQMLLDGTLPVDSMVPIDAIASDLGVSRQPVMDSVRRLALEGFISIIPQVGSYPRQYSVQEMVDFYRLFAEAECVCVALACERAEPAHIRQLKSISSEIAQLVKKPPSGSELAREYRRLNQRFHSEIHSMIRSAPLADSTEIMGDLGDFMVATAKAPIFMERLKIAHKEHQELIAAIEARDATRATTVMRQHVLAVAERIAKVGGQQPVK</sequence>
<gene>
    <name evidence="5" type="ORF">Q2T52_15455</name>
</gene>
<keyword evidence="2" id="KW-0238">DNA-binding</keyword>
<dbReference type="Pfam" id="PF07729">
    <property type="entry name" value="FCD"/>
    <property type="match status" value="1"/>
</dbReference>
<evidence type="ECO:0000256" key="1">
    <source>
        <dbReference type="ARBA" id="ARBA00023015"/>
    </source>
</evidence>
<dbReference type="SUPFAM" id="SSF48008">
    <property type="entry name" value="GntR ligand-binding domain-like"/>
    <property type="match status" value="1"/>
</dbReference>
<evidence type="ECO:0000259" key="4">
    <source>
        <dbReference type="PROSITE" id="PS50949"/>
    </source>
</evidence>
<dbReference type="SUPFAM" id="SSF46785">
    <property type="entry name" value="Winged helix' DNA-binding domain"/>
    <property type="match status" value="1"/>
</dbReference>
<keyword evidence="1" id="KW-0805">Transcription regulation</keyword>
<dbReference type="InterPro" id="IPR036390">
    <property type="entry name" value="WH_DNA-bd_sf"/>
</dbReference>
<dbReference type="Proteomes" id="UP001169006">
    <property type="component" value="Unassembled WGS sequence"/>
</dbReference>
<keyword evidence="6" id="KW-1185">Reference proteome</keyword>
<dbReference type="InterPro" id="IPR011711">
    <property type="entry name" value="GntR_C"/>
</dbReference>
<feature type="domain" description="HTH gntR-type" evidence="4">
    <location>
        <begin position="7"/>
        <end position="74"/>
    </location>
</feature>
<evidence type="ECO:0000313" key="6">
    <source>
        <dbReference type="Proteomes" id="UP001169006"/>
    </source>
</evidence>
<name>A0ABT8SYE3_9HYPH</name>
<dbReference type="InterPro" id="IPR008920">
    <property type="entry name" value="TF_FadR/GntR_C"/>
</dbReference>
<dbReference type="PROSITE" id="PS50949">
    <property type="entry name" value="HTH_GNTR"/>
    <property type="match status" value="1"/>
</dbReference>
<dbReference type="SMART" id="SM00895">
    <property type="entry name" value="FCD"/>
    <property type="match status" value="1"/>
</dbReference>
<dbReference type="PANTHER" id="PTHR43537:SF49">
    <property type="entry name" value="TRANSCRIPTIONAL REGULATORY PROTEIN"/>
    <property type="match status" value="1"/>
</dbReference>
<evidence type="ECO:0000256" key="2">
    <source>
        <dbReference type="ARBA" id="ARBA00023125"/>
    </source>
</evidence>
<dbReference type="PANTHER" id="PTHR43537">
    <property type="entry name" value="TRANSCRIPTIONAL REGULATOR, GNTR FAMILY"/>
    <property type="match status" value="1"/>
</dbReference>
<dbReference type="InterPro" id="IPR036388">
    <property type="entry name" value="WH-like_DNA-bd_sf"/>
</dbReference>
<dbReference type="Pfam" id="PF00392">
    <property type="entry name" value="GntR"/>
    <property type="match status" value="1"/>
</dbReference>
<dbReference type="SMART" id="SM00345">
    <property type="entry name" value="HTH_GNTR"/>
    <property type="match status" value="1"/>
</dbReference>
<dbReference type="InterPro" id="IPR000524">
    <property type="entry name" value="Tscrpt_reg_HTH_GntR"/>
</dbReference>
<dbReference type="Gene3D" id="1.20.120.530">
    <property type="entry name" value="GntR ligand-binding domain-like"/>
    <property type="match status" value="1"/>
</dbReference>